<protein>
    <recommendedName>
        <fullName evidence="5">PepSY domain-containing protein</fullName>
    </recommendedName>
</protein>
<feature type="region of interest" description="Disordered" evidence="1">
    <location>
        <begin position="16"/>
        <end position="54"/>
    </location>
</feature>
<feature type="region of interest" description="Disordered" evidence="1">
    <location>
        <begin position="83"/>
        <end position="120"/>
    </location>
</feature>
<feature type="compositionally biased region" description="Polar residues" evidence="1">
    <location>
        <begin position="42"/>
        <end position="54"/>
    </location>
</feature>
<organism evidence="3 4">
    <name type="scientific">Rhizobium rosettiformans W3</name>
    <dbReference type="NCBI Taxonomy" id="538378"/>
    <lineage>
        <taxon>Bacteria</taxon>
        <taxon>Pseudomonadati</taxon>
        <taxon>Pseudomonadota</taxon>
        <taxon>Alphaproteobacteria</taxon>
        <taxon>Hyphomicrobiales</taxon>
        <taxon>Rhizobiaceae</taxon>
        <taxon>Rhizobium/Agrobacterium group</taxon>
        <taxon>Rhizobium</taxon>
    </lineage>
</organism>
<comment type="caution">
    <text evidence="3">The sequence shown here is derived from an EMBL/GenBank/DDBJ whole genome shotgun (WGS) entry which is preliminary data.</text>
</comment>
<accession>A0A4S8PWN1</accession>
<feature type="compositionally biased region" description="Low complexity" evidence="1">
    <location>
        <begin position="105"/>
        <end position="120"/>
    </location>
</feature>
<feature type="compositionally biased region" description="Gly residues" evidence="1">
    <location>
        <begin position="95"/>
        <end position="104"/>
    </location>
</feature>
<feature type="signal peptide" evidence="2">
    <location>
        <begin position="1"/>
        <end position="19"/>
    </location>
</feature>
<reference evidence="3 4" key="1">
    <citation type="submission" date="2019-04" db="EMBL/GenBank/DDBJ databases">
        <title>genome sequence of strain W3.</title>
        <authorList>
            <person name="Gao J."/>
            <person name="Sun J."/>
        </authorList>
    </citation>
    <scope>NUCLEOTIDE SEQUENCE [LARGE SCALE GENOMIC DNA]</scope>
    <source>
        <strain evidence="3 4">W3</strain>
    </source>
</reference>
<feature type="chain" id="PRO_5020439376" description="PepSY domain-containing protein" evidence="2">
    <location>
        <begin position="20"/>
        <end position="120"/>
    </location>
</feature>
<dbReference type="EMBL" id="STGU01000005">
    <property type="protein sequence ID" value="THV36053.1"/>
    <property type="molecule type" value="Genomic_DNA"/>
</dbReference>
<gene>
    <name evidence="3" type="ORF">FAA86_12045</name>
</gene>
<dbReference type="Proteomes" id="UP000307378">
    <property type="component" value="Unassembled WGS sequence"/>
</dbReference>
<sequence length="120" mass="12056">MKYVATALALGLFAAPAHAQSSTDAQDSSSTDTTTTTSSQSGQPSAVTQQKLQSQLEGAGFSNVQILDASYLVQAQTEEGNTVLMVIDPPMRGSGMSGQSGSGTSGSSSSESGSTESTTP</sequence>
<dbReference type="RefSeq" id="WP_136540852.1">
    <property type="nucleotide sequence ID" value="NZ_STGU01000005.1"/>
</dbReference>
<evidence type="ECO:0000313" key="3">
    <source>
        <dbReference type="EMBL" id="THV36053.1"/>
    </source>
</evidence>
<evidence type="ECO:0008006" key="5">
    <source>
        <dbReference type="Google" id="ProtNLM"/>
    </source>
</evidence>
<dbReference type="AlphaFoldDB" id="A0A4S8PWN1"/>
<evidence type="ECO:0000256" key="1">
    <source>
        <dbReference type="SAM" id="MobiDB-lite"/>
    </source>
</evidence>
<feature type="compositionally biased region" description="Low complexity" evidence="1">
    <location>
        <begin position="19"/>
        <end position="41"/>
    </location>
</feature>
<proteinExistence type="predicted"/>
<keyword evidence="2" id="KW-0732">Signal</keyword>
<evidence type="ECO:0000256" key="2">
    <source>
        <dbReference type="SAM" id="SignalP"/>
    </source>
</evidence>
<evidence type="ECO:0000313" key="4">
    <source>
        <dbReference type="Proteomes" id="UP000307378"/>
    </source>
</evidence>
<name>A0A4S8PWN1_9HYPH</name>